<dbReference type="InterPro" id="IPR029071">
    <property type="entry name" value="Ubiquitin-like_domsf"/>
</dbReference>
<dbReference type="InterPro" id="IPR001012">
    <property type="entry name" value="UBX_dom"/>
</dbReference>
<dbReference type="SUPFAM" id="SSF46934">
    <property type="entry name" value="UBA-like"/>
    <property type="match status" value="1"/>
</dbReference>
<gene>
    <name evidence="4" type="ORF">EMPS_06839</name>
</gene>
<accession>A0A9P3HCY9</accession>
<dbReference type="Pfam" id="PF25372">
    <property type="entry name" value="DUF7885"/>
    <property type="match status" value="2"/>
</dbReference>
<feature type="region of interest" description="Disordered" evidence="1">
    <location>
        <begin position="74"/>
        <end position="96"/>
    </location>
</feature>
<dbReference type="InterPro" id="IPR032675">
    <property type="entry name" value="LRR_dom_sf"/>
</dbReference>
<dbReference type="PANTHER" id="PTHR13318">
    <property type="entry name" value="PARTNER OF PAIRED, ISOFORM B-RELATED"/>
    <property type="match status" value="1"/>
</dbReference>
<feature type="compositionally biased region" description="Polar residues" evidence="1">
    <location>
        <begin position="83"/>
        <end position="96"/>
    </location>
</feature>
<feature type="region of interest" description="Disordered" evidence="1">
    <location>
        <begin position="185"/>
        <end position="239"/>
    </location>
</feature>
<protein>
    <recommendedName>
        <fullName evidence="6">UBX domain-containing protein</fullName>
    </recommendedName>
</protein>
<dbReference type="GO" id="GO:0031146">
    <property type="term" value="P:SCF-dependent proteasomal ubiquitin-dependent protein catabolic process"/>
    <property type="evidence" value="ECO:0007669"/>
    <property type="project" value="TreeGrafter"/>
</dbReference>
<dbReference type="InterPro" id="IPR009060">
    <property type="entry name" value="UBA-like_sf"/>
</dbReference>
<organism evidence="4 5">
    <name type="scientific">Entomortierella parvispora</name>
    <dbReference type="NCBI Taxonomy" id="205924"/>
    <lineage>
        <taxon>Eukaryota</taxon>
        <taxon>Fungi</taxon>
        <taxon>Fungi incertae sedis</taxon>
        <taxon>Mucoromycota</taxon>
        <taxon>Mortierellomycotina</taxon>
        <taxon>Mortierellomycetes</taxon>
        <taxon>Mortierellales</taxon>
        <taxon>Mortierellaceae</taxon>
        <taxon>Entomortierella</taxon>
    </lineage>
</organism>
<proteinExistence type="predicted"/>
<feature type="domain" description="UBA" evidence="2">
    <location>
        <begin position="1"/>
        <end position="40"/>
    </location>
</feature>
<sequence length="950" mass="102123">MNSDIRASLLNCGFSLSQARAAIEAGNLTVEAATEWIFDNAATIEPRAGHSNTLRLRNETDDTFEAELQQALKASVAEPQPQPQSTEASGSTATEPTASTLAATAHGAPDETIVGAKKIKINIVKSQPSSHVVPPLPLNSRFKDEALEAQNNARVLEANRRAEKVKKDKAMERLARQRTLNAFKEDQEARKLRSQGGAGASSSVTASAAAAMPGALPQPMESVSTSNPAPQPSTPASAKTMVQIRLKNGSVLKKSLDCTSTLKDLFDIARAEDGHLGNADISLIQPFPRREFTSIEGSLTLVEAGLVPSCSLNVFVQAPIVAPQPLAPSARLSDDIEMEEPSSDDDDEQQQPASEENDESMDEDNEAGDESNDEDDQDDMMHALPVLGHLPHGGNPPAGRGRGRGRGRGGMAFAGVGHALGSSSLSASAEQPTTETSTADQDTDRRQRILEAMAHRAKDQGSSTAEAVQTPKKIRERMVPSLQSLCSYEVAVMLTSRSAASAQHLKLLGDNLGSQAAESIVRELIKLNQLDQLSFKRFFRCSLVNIVLDGYSRATDSLLDAVGSCQSRSLMYLSLKSCTFLTDAGFSNIARLEELDFLDLSHCRITDKTLAFTLNLPNLSTLHLSSTKITTGGLAKTIADAAWSTTLQTLDVSYCKGIAGRNALSSLQGLTNLQKLLLNNTDAFGEPGVLLPAASTFQELVHLDLAWTRVCSQDAVALAGVLGTLEFLNLSSCVNVDTHALEQCVTRLPSLQTLRFPNREHDLRSVLPMAASLPLVELDLTGFLFVTDEAILTLEAAQHLQILSLTGTKLTDIGAAVFVHLSSLKELSLGRTSISDKAIEYMRDLARIETLSMPHCGRLTTKGMNSLGRCAFFTLNLKRLHLGENPFIHDEALLVLARALELTSLNLQNTDVTEAKALQLQNSLPHLTQLNIQGITNGAVYEENPRAIVG</sequence>
<feature type="domain" description="UBX" evidence="3">
    <location>
        <begin position="235"/>
        <end position="314"/>
    </location>
</feature>
<comment type="caution">
    <text evidence="4">The sequence shown here is derived from an EMBL/GenBank/DDBJ whole genome shotgun (WGS) entry which is preliminary data.</text>
</comment>
<feature type="compositionally biased region" description="Polar residues" evidence="1">
    <location>
        <begin position="430"/>
        <end position="440"/>
    </location>
</feature>
<name>A0A9P3HCY9_9FUNG</name>
<feature type="region of interest" description="Disordered" evidence="1">
    <location>
        <begin position="337"/>
        <end position="444"/>
    </location>
</feature>
<dbReference type="PROSITE" id="PS50033">
    <property type="entry name" value="UBX"/>
    <property type="match status" value="1"/>
</dbReference>
<dbReference type="SUPFAM" id="SSF52047">
    <property type="entry name" value="RNI-like"/>
    <property type="match status" value="2"/>
</dbReference>
<dbReference type="InterPro" id="IPR015940">
    <property type="entry name" value="UBA"/>
</dbReference>
<dbReference type="OrthoDB" id="120976at2759"/>
<evidence type="ECO:0008006" key="6">
    <source>
        <dbReference type="Google" id="ProtNLM"/>
    </source>
</evidence>
<dbReference type="AlphaFoldDB" id="A0A9P3HCY9"/>
<keyword evidence="5" id="KW-1185">Reference proteome</keyword>
<dbReference type="SMART" id="SM00368">
    <property type="entry name" value="LRR_RI"/>
    <property type="match status" value="3"/>
</dbReference>
<evidence type="ECO:0000256" key="1">
    <source>
        <dbReference type="SAM" id="MobiDB-lite"/>
    </source>
</evidence>
<dbReference type="EMBL" id="BQFW01000009">
    <property type="protein sequence ID" value="GJJ74481.1"/>
    <property type="molecule type" value="Genomic_DNA"/>
</dbReference>
<dbReference type="InterPro" id="IPR006553">
    <property type="entry name" value="Leu-rich_rpt_Cys-con_subtyp"/>
</dbReference>
<dbReference type="Gene3D" id="1.10.8.10">
    <property type="entry name" value="DNA helicase RuvA subunit, C-terminal domain"/>
    <property type="match status" value="1"/>
</dbReference>
<reference evidence="4" key="1">
    <citation type="submission" date="2021-11" db="EMBL/GenBank/DDBJ databases">
        <authorList>
            <person name="Herlambang A."/>
            <person name="Guo Y."/>
            <person name="Takashima Y."/>
            <person name="Nishizawa T."/>
        </authorList>
    </citation>
    <scope>NUCLEOTIDE SEQUENCE</scope>
    <source>
        <strain evidence="4">E1425</strain>
    </source>
</reference>
<dbReference type="Gene3D" id="3.80.10.10">
    <property type="entry name" value="Ribonuclease Inhibitor"/>
    <property type="match status" value="3"/>
</dbReference>
<dbReference type="SMART" id="SM00166">
    <property type="entry name" value="UBX"/>
    <property type="match status" value="1"/>
</dbReference>
<dbReference type="SUPFAM" id="SSF54236">
    <property type="entry name" value="Ubiquitin-like"/>
    <property type="match status" value="1"/>
</dbReference>
<dbReference type="SMART" id="SM00367">
    <property type="entry name" value="LRR_CC"/>
    <property type="match status" value="5"/>
</dbReference>
<evidence type="ECO:0000259" key="3">
    <source>
        <dbReference type="PROSITE" id="PS50033"/>
    </source>
</evidence>
<evidence type="ECO:0000313" key="5">
    <source>
        <dbReference type="Proteomes" id="UP000827284"/>
    </source>
</evidence>
<dbReference type="Pfam" id="PF00789">
    <property type="entry name" value="UBX"/>
    <property type="match status" value="1"/>
</dbReference>
<dbReference type="Gene3D" id="3.10.20.90">
    <property type="entry name" value="Phosphatidylinositol 3-kinase Catalytic Subunit, Chain A, domain 1"/>
    <property type="match status" value="1"/>
</dbReference>
<feature type="compositionally biased region" description="Low complexity" evidence="1">
    <location>
        <begin position="200"/>
        <end position="215"/>
    </location>
</feature>
<evidence type="ECO:0000313" key="4">
    <source>
        <dbReference type="EMBL" id="GJJ74481.1"/>
    </source>
</evidence>
<dbReference type="PROSITE" id="PS50030">
    <property type="entry name" value="UBA"/>
    <property type="match status" value="1"/>
</dbReference>
<dbReference type="Proteomes" id="UP000827284">
    <property type="component" value="Unassembled WGS sequence"/>
</dbReference>
<reference evidence="4" key="2">
    <citation type="journal article" date="2022" name="Microbiol. Resour. Announc.">
        <title>Whole-Genome Sequence of Entomortierella parvispora E1425, a Mucoromycotan Fungus Associated with Burkholderiaceae-Related Endosymbiotic Bacteria.</title>
        <authorList>
            <person name="Herlambang A."/>
            <person name="Guo Y."/>
            <person name="Takashima Y."/>
            <person name="Narisawa K."/>
            <person name="Ohta H."/>
            <person name="Nishizawa T."/>
        </authorList>
    </citation>
    <scope>NUCLEOTIDE SEQUENCE</scope>
    <source>
        <strain evidence="4">E1425</strain>
    </source>
</reference>
<dbReference type="InterPro" id="IPR057207">
    <property type="entry name" value="FBXL15_LRR"/>
</dbReference>
<evidence type="ECO:0000259" key="2">
    <source>
        <dbReference type="PROSITE" id="PS50030"/>
    </source>
</evidence>
<dbReference type="GO" id="GO:0019005">
    <property type="term" value="C:SCF ubiquitin ligase complex"/>
    <property type="evidence" value="ECO:0007669"/>
    <property type="project" value="TreeGrafter"/>
</dbReference>
<dbReference type="CDD" id="cd01767">
    <property type="entry name" value="UBX"/>
    <property type="match status" value="1"/>
</dbReference>
<feature type="compositionally biased region" description="Low complexity" evidence="1">
    <location>
        <begin position="414"/>
        <end position="429"/>
    </location>
</feature>
<feature type="compositionally biased region" description="Acidic residues" evidence="1">
    <location>
        <begin position="337"/>
        <end position="378"/>
    </location>
</feature>